<dbReference type="GO" id="GO:0019216">
    <property type="term" value="P:regulation of lipid metabolic process"/>
    <property type="evidence" value="ECO:0007669"/>
    <property type="project" value="TreeGrafter"/>
</dbReference>
<dbReference type="AlphaFoldDB" id="A0A3Q3WIQ3"/>
<evidence type="ECO:0000256" key="1">
    <source>
        <dbReference type="SAM" id="MobiDB-lite"/>
    </source>
</evidence>
<feature type="compositionally biased region" description="Basic and acidic residues" evidence="1">
    <location>
        <begin position="246"/>
        <end position="269"/>
    </location>
</feature>
<dbReference type="PANTHER" id="PTHR46520:SF1">
    <property type="entry name" value="SERINE BETA-LACTAMASE-LIKE PROTEIN LACTB, MITOCHONDRIAL"/>
    <property type="match status" value="1"/>
</dbReference>
<evidence type="ECO:0000313" key="4">
    <source>
        <dbReference type="Proteomes" id="UP000261620"/>
    </source>
</evidence>
<dbReference type="InterPro" id="IPR001466">
    <property type="entry name" value="Beta-lactam-related"/>
</dbReference>
<keyword evidence="4" id="KW-1185">Reference proteome</keyword>
<feature type="region of interest" description="Disordered" evidence="1">
    <location>
        <begin position="231"/>
        <end position="277"/>
    </location>
</feature>
<dbReference type="Proteomes" id="UP000261620">
    <property type="component" value="Unplaced"/>
</dbReference>
<feature type="compositionally biased region" description="Basic residues" evidence="1">
    <location>
        <begin position="236"/>
        <end position="245"/>
    </location>
</feature>
<dbReference type="InterPro" id="IPR052794">
    <property type="entry name" value="Mito_Ser_Protease_LACTB"/>
</dbReference>
<dbReference type="PANTHER" id="PTHR46520">
    <property type="entry name" value="SERINE BETA-LACTAMASE-LIKE PROTEIN LACTB, MITOCHONDRIAL"/>
    <property type="match status" value="1"/>
</dbReference>
<feature type="domain" description="Beta-lactamase-related" evidence="2">
    <location>
        <begin position="113"/>
        <end position="518"/>
    </location>
</feature>
<name>A0A3Q3WIQ3_MOLML</name>
<dbReference type="Pfam" id="PF00144">
    <property type="entry name" value="Beta-lactamase"/>
    <property type="match status" value="1"/>
</dbReference>
<dbReference type="Gene3D" id="3.40.710.10">
    <property type="entry name" value="DD-peptidase/beta-lactamase superfamily"/>
    <property type="match status" value="2"/>
</dbReference>
<dbReference type="GO" id="GO:0008233">
    <property type="term" value="F:peptidase activity"/>
    <property type="evidence" value="ECO:0007669"/>
    <property type="project" value="TreeGrafter"/>
</dbReference>
<dbReference type="GO" id="GO:0005739">
    <property type="term" value="C:mitochondrion"/>
    <property type="evidence" value="ECO:0007669"/>
    <property type="project" value="TreeGrafter"/>
</dbReference>
<dbReference type="SUPFAM" id="SSF56601">
    <property type="entry name" value="beta-lactamase/transpeptidase-like"/>
    <property type="match status" value="1"/>
</dbReference>
<reference evidence="3" key="1">
    <citation type="submission" date="2025-08" db="UniProtKB">
        <authorList>
            <consortium name="Ensembl"/>
        </authorList>
    </citation>
    <scope>IDENTIFICATION</scope>
</reference>
<dbReference type="GO" id="GO:0006508">
    <property type="term" value="P:proteolysis"/>
    <property type="evidence" value="ECO:0007669"/>
    <property type="project" value="TreeGrafter"/>
</dbReference>
<dbReference type="STRING" id="94237.ENSMMOP00000008689"/>
<protein>
    <recommendedName>
        <fullName evidence="2">Beta-lactamase-related domain-containing protein</fullName>
    </recommendedName>
</protein>
<dbReference type="InterPro" id="IPR012338">
    <property type="entry name" value="Beta-lactam/transpept-like"/>
</dbReference>
<evidence type="ECO:0000313" key="3">
    <source>
        <dbReference type="Ensembl" id="ENSMMOP00000008689.1"/>
    </source>
</evidence>
<organism evidence="3 4">
    <name type="scientific">Mola mola</name>
    <name type="common">Ocean sunfish</name>
    <name type="synonym">Tetraodon mola</name>
    <dbReference type="NCBI Taxonomy" id="94237"/>
    <lineage>
        <taxon>Eukaryota</taxon>
        <taxon>Metazoa</taxon>
        <taxon>Chordata</taxon>
        <taxon>Craniata</taxon>
        <taxon>Vertebrata</taxon>
        <taxon>Euteleostomi</taxon>
        <taxon>Actinopterygii</taxon>
        <taxon>Neopterygii</taxon>
        <taxon>Teleostei</taxon>
        <taxon>Neoteleostei</taxon>
        <taxon>Acanthomorphata</taxon>
        <taxon>Eupercaria</taxon>
        <taxon>Tetraodontiformes</taxon>
        <taxon>Molidae</taxon>
        <taxon>Mola</taxon>
    </lineage>
</organism>
<accession>A0A3Q3WIQ3</accession>
<evidence type="ECO:0000259" key="2">
    <source>
        <dbReference type="Pfam" id="PF00144"/>
    </source>
</evidence>
<proteinExistence type="predicted"/>
<dbReference type="OMA" id="CCRQQRH"/>
<dbReference type="Ensembl" id="ENSMMOT00000008845.1">
    <property type="protein sequence ID" value="ENSMMOP00000008689.1"/>
    <property type="gene ID" value="ENSMMOG00000006719.1"/>
</dbReference>
<sequence>MSRLFSTQSFCAKCSLLRARRAPLATPQGARGSPLQRSDGPGFLIQQYRRYVGGSNAVFFRYRSRSWLWLCGVGVGVALAVGLKLNTANISCKDTRKAQRTDRYNGAITVSRDLVERIKAEVGAPGMVVGVSVNGAQVWSEGFGYADLENRVPCGPETVMRIASISKPLTSAAAARLCEEGKLDLDAPVQKYVPEFPQKQFEGKDVTITPRMILSHLSGIRHYEKDAQKVRENKEKAKRLLKPPLKKKEDVTSTSVNKDKPATEQENNKETTGNQKKKEFEHAEYYLKENFQSVTQALDLFKDDPLIFQPSTTFLYSTHAFTLLSAVMERAAGQRFVDLMMDMFRDLGMLNTVPDENDPIIYHRSRFYCLNKKGRVLNCPYVDNSYKWAGGGFLSTVGDLLVFGNALLYSYQMAQLKDTERLLPGFLKPQTSIDLWAPVDRTAASWDKDGLYGQGWMVVEKLQKHGQCRKRRHYVSHTGGAVGASSVLLVLPSEETDQPRGQIPILPQGVVVTIITNMQSVGLNSTALKIAHEFDRARCLNTSASFVAVF</sequence>
<reference evidence="3" key="2">
    <citation type="submission" date="2025-09" db="UniProtKB">
        <authorList>
            <consortium name="Ensembl"/>
        </authorList>
    </citation>
    <scope>IDENTIFICATION</scope>
</reference>